<gene>
    <name evidence="3" type="ORF">TVAG_247970</name>
</gene>
<dbReference type="VEuPathDB" id="TrichDB:TVAG_247970"/>
<sequence length="130" mass="15563">MSESFLRLKKIYEKCAEVELRRSTHVNQHPYEIFEDEEELEKDLKPNFIIFQARGMNNESYCRVIENMFSLYGDVKQVIYDSRFENYFFVEFENEEGVLEARDFAKRNRIAIQGTPVKIHLVRSKPAQRS</sequence>
<keyword evidence="4" id="KW-1185">Reference proteome</keyword>
<dbReference type="AlphaFoldDB" id="A2FRF2"/>
<name>A2FRF2_TRIV3</name>
<proteinExistence type="predicted"/>
<dbReference type="InterPro" id="IPR012677">
    <property type="entry name" value="Nucleotide-bd_a/b_plait_sf"/>
</dbReference>
<dbReference type="InParanoid" id="A2FRF2"/>
<feature type="domain" description="RRM" evidence="2">
    <location>
        <begin position="65"/>
        <end position="124"/>
    </location>
</feature>
<protein>
    <recommendedName>
        <fullName evidence="2">RRM domain-containing protein</fullName>
    </recommendedName>
</protein>
<dbReference type="EMBL" id="DS113963">
    <property type="protein sequence ID" value="EAX92516.1"/>
    <property type="molecule type" value="Genomic_DNA"/>
</dbReference>
<accession>A2FRF2</accession>
<dbReference type="Proteomes" id="UP000001542">
    <property type="component" value="Unassembled WGS sequence"/>
</dbReference>
<dbReference type="Gene3D" id="3.30.70.330">
    <property type="match status" value="1"/>
</dbReference>
<evidence type="ECO:0000259" key="2">
    <source>
        <dbReference type="PROSITE" id="PS50102"/>
    </source>
</evidence>
<dbReference type="VEuPathDB" id="TrichDB:TVAGG3_0042370"/>
<evidence type="ECO:0000313" key="4">
    <source>
        <dbReference type="Proteomes" id="UP000001542"/>
    </source>
</evidence>
<dbReference type="InterPro" id="IPR035979">
    <property type="entry name" value="RBD_domain_sf"/>
</dbReference>
<dbReference type="CDD" id="cd00590">
    <property type="entry name" value="RRM_SF"/>
    <property type="match status" value="1"/>
</dbReference>
<dbReference type="SMR" id="A2FRF2"/>
<dbReference type="SUPFAM" id="SSF54928">
    <property type="entry name" value="RNA-binding domain, RBD"/>
    <property type="match status" value="1"/>
</dbReference>
<organism evidence="3 4">
    <name type="scientific">Trichomonas vaginalis (strain ATCC PRA-98 / G3)</name>
    <dbReference type="NCBI Taxonomy" id="412133"/>
    <lineage>
        <taxon>Eukaryota</taxon>
        <taxon>Metamonada</taxon>
        <taxon>Parabasalia</taxon>
        <taxon>Trichomonadida</taxon>
        <taxon>Trichomonadidae</taxon>
        <taxon>Trichomonas</taxon>
    </lineage>
</organism>
<evidence type="ECO:0000313" key="3">
    <source>
        <dbReference type="EMBL" id="EAX92516.1"/>
    </source>
</evidence>
<keyword evidence="1" id="KW-0694">RNA-binding</keyword>
<reference evidence="3" key="2">
    <citation type="journal article" date="2007" name="Science">
        <title>Draft genome sequence of the sexually transmitted pathogen Trichomonas vaginalis.</title>
        <authorList>
            <person name="Carlton J.M."/>
            <person name="Hirt R.P."/>
            <person name="Silva J.C."/>
            <person name="Delcher A.L."/>
            <person name="Schatz M."/>
            <person name="Zhao Q."/>
            <person name="Wortman J.R."/>
            <person name="Bidwell S.L."/>
            <person name="Alsmark U.C.M."/>
            <person name="Besteiro S."/>
            <person name="Sicheritz-Ponten T."/>
            <person name="Noel C.J."/>
            <person name="Dacks J.B."/>
            <person name="Foster P.G."/>
            <person name="Simillion C."/>
            <person name="Van de Peer Y."/>
            <person name="Miranda-Saavedra D."/>
            <person name="Barton G.J."/>
            <person name="Westrop G.D."/>
            <person name="Mueller S."/>
            <person name="Dessi D."/>
            <person name="Fiori P.L."/>
            <person name="Ren Q."/>
            <person name="Paulsen I."/>
            <person name="Zhang H."/>
            <person name="Bastida-Corcuera F.D."/>
            <person name="Simoes-Barbosa A."/>
            <person name="Brown M.T."/>
            <person name="Hayes R.D."/>
            <person name="Mukherjee M."/>
            <person name="Okumura C.Y."/>
            <person name="Schneider R."/>
            <person name="Smith A.J."/>
            <person name="Vanacova S."/>
            <person name="Villalvazo M."/>
            <person name="Haas B.J."/>
            <person name="Pertea M."/>
            <person name="Feldblyum T.V."/>
            <person name="Utterback T.R."/>
            <person name="Shu C.L."/>
            <person name="Osoegawa K."/>
            <person name="de Jong P.J."/>
            <person name="Hrdy I."/>
            <person name="Horvathova L."/>
            <person name="Zubacova Z."/>
            <person name="Dolezal P."/>
            <person name="Malik S.B."/>
            <person name="Logsdon J.M. Jr."/>
            <person name="Henze K."/>
            <person name="Gupta A."/>
            <person name="Wang C.C."/>
            <person name="Dunne R.L."/>
            <person name="Upcroft J.A."/>
            <person name="Upcroft P."/>
            <person name="White O."/>
            <person name="Salzberg S.L."/>
            <person name="Tang P."/>
            <person name="Chiu C.-H."/>
            <person name="Lee Y.-S."/>
            <person name="Embley T.M."/>
            <person name="Coombs G.H."/>
            <person name="Mottram J.C."/>
            <person name="Tachezy J."/>
            <person name="Fraser-Liggett C.M."/>
            <person name="Johnson P.J."/>
        </authorList>
    </citation>
    <scope>NUCLEOTIDE SEQUENCE [LARGE SCALE GENOMIC DNA]</scope>
    <source>
        <strain evidence="3">G3</strain>
    </source>
</reference>
<reference evidence="3" key="1">
    <citation type="submission" date="2006-10" db="EMBL/GenBank/DDBJ databases">
        <authorList>
            <person name="Amadeo P."/>
            <person name="Zhao Q."/>
            <person name="Wortman J."/>
            <person name="Fraser-Liggett C."/>
            <person name="Carlton J."/>
        </authorList>
    </citation>
    <scope>NUCLEOTIDE SEQUENCE</scope>
    <source>
        <strain evidence="3">G3</strain>
    </source>
</reference>
<dbReference type="GO" id="GO:0003723">
    <property type="term" value="F:RNA binding"/>
    <property type="evidence" value="ECO:0007669"/>
    <property type="project" value="UniProtKB-UniRule"/>
</dbReference>
<evidence type="ECO:0000256" key="1">
    <source>
        <dbReference type="PROSITE-ProRule" id="PRU00176"/>
    </source>
</evidence>
<dbReference type="RefSeq" id="XP_001305446.1">
    <property type="nucleotide sequence ID" value="XM_001305445.1"/>
</dbReference>
<dbReference type="PROSITE" id="PS50102">
    <property type="entry name" value="RRM"/>
    <property type="match status" value="1"/>
</dbReference>
<dbReference type="KEGG" id="tva:4750228"/>
<dbReference type="InterPro" id="IPR000504">
    <property type="entry name" value="RRM_dom"/>
</dbReference>